<feature type="signal peptide" evidence="1">
    <location>
        <begin position="1"/>
        <end position="20"/>
    </location>
</feature>
<proteinExistence type="predicted"/>
<dbReference type="EMBL" id="GU260709">
    <property type="protein sequence ID" value="ADC36026.1"/>
    <property type="molecule type" value="Genomic_DNA"/>
</dbReference>
<dbReference type="AlphaFoldDB" id="E3T6T2"/>
<organism evidence="2">
    <name type="scientific">uncultured bacterium 270</name>
    <dbReference type="NCBI Taxonomy" id="698387"/>
    <lineage>
        <taxon>Bacteria</taxon>
        <taxon>environmental samples</taxon>
    </lineage>
</organism>
<feature type="chain" id="PRO_5003182238" evidence="1">
    <location>
        <begin position="21"/>
        <end position="305"/>
    </location>
</feature>
<accession>E3T6T2</accession>
<dbReference type="InterPro" id="IPR029058">
    <property type="entry name" value="AB_hydrolase_fold"/>
</dbReference>
<sequence length="305" mass="32958">MKPAAVIVLLVGFLIPHSVAAQTPGGAVFEQTVEPGRNYDQAQFKLWLPSDVGTVRAIAVLVPGSNGDGRGQVDDPIWQAFAVQHKLALVGVRLTDKPHDQSFIEEYVNVSQGSGQALLDAMTAFATRAKHPELATAPFLLWGMSAGGEFNYEFVCWKPERVIAFVVNKGNIYYTALAPKAARSVPGILFTGGKDLEFRTSTITGLFAMNRRGGALWALAEEPSAAHVVGRSRDVALVLFEDALALRLGDGSALKPMTESAGFLGDIKAKTFQPLGEGKVPNYPTAWLPTARVAERWQWLVTEKP</sequence>
<reference evidence="2" key="2">
    <citation type="journal article" date="2010" name="Appl. Environ. Microbiol.">
        <title>Comparative analysis of acidobacterial genomic fragments from terrestrial and aquatic metagenomic libraries, with emphasis on acidobacteria subdivision 6.</title>
        <authorList>
            <person name="Kielak A.M."/>
            <person name="van Veen J.A."/>
            <person name="Kowalchuk G.A."/>
        </authorList>
    </citation>
    <scope>NUCLEOTIDE SEQUENCE</scope>
</reference>
<dbReference type="Gene3D" id="3.40.50.1820">
    <property type="entry name" value="alpha/beta hydrolase"/>
    <property type="match status" value="1"/>
</dbReference>
<reference evidence="2" key="1">
    <citation type="submission" date="2009-12" db="EMBL/GenBank/DDBJ databases">
        <authorList>
            <person name="Kielak A."/>
            <person name="van Veen J.A."/>
            <person name="Kowalchuk G.A."/>
        </authorList>
    </citation>
    <scope>NUCLEOTIDE SEQUENCE</scope>
</reference>
<name>E3T6T2_9BACT</name>
<protein>
    <submittedName>
        <fullName evidence="2">Uncharacterized protein</fullName>
    </submittedName>
</protein>
<dbReference type="SUPFAM" id="SSF53474">
    <property type="entry name" value="alpha/beta-Hydrolases"/>
    <property type="match status" value="1"/>
</dbReference>
<evidence type="ECO:0000313" key="2">
    <source>
        <dbReference type="EMBL" id="ADC36026.1"/>
    </source>
</evidence>
<keyword evidence="1" id="KW-0732">Signal</keyword>
<evidence type="ECO:0000256" key="1">
    <source>
        <dbReference type="SAM" id="SignalP"/>
    </source>
</evidence>